<dbReference type="EMBL" id="QJNS01000010">
    <property type="protein sequence ID" value="RYO94416.1"/>
    <property type="molecule type" value="Genomic_DNA"/>
</dbReference>
<feature type="compositionally biased region" description="Polar residues" evidence="3">
    <location>
        <begin position="557"/>
        <end position="573"/>
    </location>
</feature>
<feature type="compositionally biased region" description="Polar residues" evidence="3">
    <location>
        <begin position="321"/>
        <end position="342"/>
    </location>
</feature>
<sequence length="1474" mass="160747">MDPAGRNDRPRRASASMRPAAAESSTAQKQPRSRARAAPKRKTKRKSAQTTNDDDSEDWWEIKDIIGERLHRGVVHYLVQWEGTDPRTGQPYEPGWEPSKNVTEAAISAWREKKKENNTARLQDTNARQDAPDDSAVESTQDSNPVQPANLKRGRRGGQEASGEEVLHDGGIAEGAIPKRRHTGPYPHPPLTGRQDTPEGSEATSGSSNTGVLIGNQEQGRGQREARIAVVLPFNPSLDRSEYQLVLSSPASQQSSQQSSQSRPSWLQTRRQTTQHQTPSQRVIPDSQDFSGTSTLQTQNSITQPDPSVLSQIAKEAVARSQVSENRSATQSTQATANITSHQPDHQATGLTHDQDLLTIATQAETTPSAGQSQQSLPWQFLSGNSSQNSIGDGNRDDLAFLTQVPHECDVAAPTSQPSTKSAGASSEPNLNAKISTTQNSVPAIHVSSHTNSQAAQIVSQLSAHPPNLLDHSQESFALYDEQGVVPAAATGQPEEQLNSQGSSQALSELNGNTRNPSSASRIQELDSQAELRSIPQSQITAEKQVDRIRAHVSPAGQPSSPSLGRQNELSSTVPPPVSRRGLFERQSQPSTGMENPEALQPRMSAKEKLRLLRERHFAALDFGAPGQSSDAPIGSGTAPLPADETETQPPTELNVPVGTAVDFSVPAPPPDDLTILPFGGPAEALQDKQSPVPETTQVSDGNQHADSLPLHMSSAHMAYDASHEEPPATLDPSNLTLSIEGRDLSPSIPTDDALAESAGPEDFIPSVDFSKQSDDELPQQSSGHLPYIPSGVNEHLITLPFFASTSGREQYNDIIRENQDSITSYNSAFLVSPYQKPNQAVIPAMDQMFSRLFDFCDFPPFLETAVELGPEVVTKHVVGTNPKFCFVDEFLLHLNRLGSTKKILILARPGQLLDLLSNVVQTRGHRLIRSGQETSSVMTDRSSLTVVVHSTSEDSSSLPSDADAVIAFDHTYRRDLLPPFDEANPPLILLLTNTNSIQHISMRVSENMEPLERKNYLMHALVKAMRYIEEPDYTLRKPPEIAEMFAQYLEVPDNDDFYWEPQELPEDIFEGLPEIRSQIQPSQPSLEPFTAPQAPGSRKRSHDEPEESASKRPRMSQAHVASCVGHISDSVRKLLGDDITDGPGTVSVSIARLEALSAKIARLTAELKESGERENEFRHLSDRSKEEVDGYTASINTIQTKFMEALKDRGIFEADCAEATEKANTLTSVLESVRKENATLKETNTELRKKLSEATESLLNSSIPEVSKLAQLEKDLEEARAKAQHLEKRVTLAQGDLEYTKNAYQQASHSATQLRAENRELEARLEALARRADDNVARVNELQSRQEAAELARLLAEQRGITRDREARLGQLHEELRLARAGRRETRQSSVPRSPRMTAALGGGSSSASVLSPRNHNHHPTTPSSVARAATSSRAASPASATGAQPPLGVFESGGGGVVSGMPFFNRHAHLRD</sequence>
<proteinExistence type="predicted"/>
<feature type="compositionally biased region" description="Polar residues" evidence="3">
    <location>
        <begin position="202"/>
        <end position="220"/>
    </location>
</feature>
<name>A0ABY0HIQ3_9PEZI</name>
<feature type="region of interest" description="Disordered" evidence="3">
    <location>
        <begin position="1081"/>
        <end position="1119"/>
    </location>
</feature>
<feature type="compositionally biased region" description="Polar residues" evidence="3">
    <location>
        <begin position="414"/>
        <end position="431"/>
    </location>
</feature>
<feature type="region of interest" description="Disordered" evidence="3">
    <location>
        <begin position="1380"/>
        <end position="1449"/>
    </location>
</feature>
<feature type="compositionally biased region" description="Polar residues" evidence="3">
    <location>
        <begin position="288"/>
        <end position="311"/>
    </location>
</feature>
<feature type="compositionally biased region" description="Polar residues" evidence="3">
    <location>
        <begin position="688"/>
        <end position="706"/>
    </location>
</feature>
<feature type="compositionally biased region" description="Low complexity" evidence="3">
    <location>
        <begin position="1421"/>
        <end position="1448"/>
    </location>
</feature>
<keyword evidence="6" id="KW-1185">Reference proteome</keyword>
<feature type="compositionally biased region" description="Polar residues" evidence="3">
    <location>
        <begin position="137"/>
        <end position="147"/>
    </location>
</feature>
<evidence type="ECO:0000256" key="1">
    <source>
        <dbReference type="ARBA" id="ARBA00011353"/>
    </source>
</evidence>
<keyword evidence="2" id="KW-0175">Coiled coil</keyword>
<feature type="region of interest" description="Disordered" evidence="3">
    <location>
        <begin position="411"/>
        <end position="431"/>
    </location>
</feature>
<feature type="domain" description="Chromo" evidence="4">
    <location>
        <begin position="60"/>
        <end position="125"/>
    </location>
</feature>
<dbReference type="Proteomes" id="UP000294003">
    <property type="component" value="Unassembled WGS sequence"/>
</dbReference>
<protein>
    <recommendedName>
        <fullName evidence="4">Chromo domain-containing protein</fullName>
    </recommendedName>
</protein>
<evidence type="ECO:0000259" key="4">
    <source>
        <dbReference type="PROSITE" id="PS50013"/>
    </source>
</evidence>
<feature type="region of interest" description="Disordered" evidence="3">
    <location>
        <begin position="1"/>
        <end position="59"/>
    </location>
</feature>
<feature type="compositionally biased region" description="Low complexity" evidence="3">
    <location>
        <begin position="13"/>
        <end position="30"/>
    </location>
</feature>
<feature type="region of interest" description="Disordered" evidence="3">
    <location>
        <begin position="623"/>
        <end position="653"/>
    </location>
</feature>
<evidence type="ECO:0000256" key="3">
    <source>
        <dbReference type="SAM" id="MobiDB-lite"/>
    </source>
</evidence>
<organism evidence="5 6">
    <name type="scientific">Monosporascus cannonballus</name>
    <dbReference type="NCBI Taxonomy" id="155416"/>
    <lineage>
        <taxon>Eukaryota</taxon>
        <taxon>Fungi</taxon>
        <taxon>Dikarya</taxon>
        <taxon>Ascomycota</taxon>
        <taxon>Pezizomycotina</taxon>
        <taxon>Sordariomycetes</taxon>
        <taxon>Xylariomycetidae</taxon>
        <taxon>Xylariales</taxon>
        <taxon>Xylariales incertae sedis</taxon>
        <taxon>Monosporascus</taxon>
    </lineage>
</organism>
<evidence type="ECO:0000256" key="2">
    <source>
        <dbReference type="SAM" id="Coils"/>
    </source>
</evidence>
<feature type="region of interest" description="Disordered" evidence="3">
    <location>
        <begin position="680"/>
        <end position="709"/>
    </location>
</feature>
<feature type="compositionally biased region" description="Basic residues" evidence="3">
    <location>
        <begin position="31"/>
        <end position="47"/>
    </location>
</feature>
<feature type="region of interest" description="Disordered" evidence="3">
    <location>
        <begin position="552"/>
        <end position="603"/>
    </location>
</feature>
<feature type="compositionally biased region" description="Low complexity" evidence="3">
    <location>
        <begin position="248"/>
        <end position="278"/>
    </location>
</feature>
<dbReference type="PROSITE" id="PS50013">
    <property type="entry name" value="CHROMO_2"/>
    <property type="match status" value="1"/>
</dbReference>
<evidence type="ECO:0000313" key="6">
    <source>
        <dbReference type="Proteomes" id="UP000294003"/>
    </source>
</evidence>
<feature type="coiled-coil region" evidence="2">
    <location>
        <begin position="1217"/>
        <end position="1346"/>
    </location>
</feature>
<dbReference type="SUPFAM" id="SSF54160">
    <property type="entry name" value="Chromo domain-like"/>
    <property type="match status" value="1"/>
</dbReference>
<feature type="region of interest" description="Disordered" evidence="3">
    <location>
        <begin position="491"/>
        <end position="539"/>
    </location>
</feature>
<comment type="subunit">
    <text evidence="1">Component of the NuA4 histone acetyltransferase complex.</text>
</comment>
<feature type="compositionally biased region" description="Polar residues" evidence="3">
    <location>
        <begin position="119"/>
        <end position="128"/>
    </location>
</feature>
<dbReference type="InterPro" id="IPR016197">
    <property type="entry name" value="Chromo-like_dom_sf"/>
</dbReference>
<feature type="region of interest" description="Disordered" evidence="3">
    <location>
        <begin position="82"/>
        <end position="223"/>
    </location>
</feature>
<feature type="compositionally biased region" description="Polar residues" evidence="3">
    <location>
        <begin position="494"/>
        <end position="522"/>
    </location>
</feature>
<dbReference type="InterPro" id="IPR000953">
    <property type="entry name" value="Chromo/chromo_shadow_dom"/>
</dbReference>
<feature type="region of interest" description="Disordered" evidence="3">
    <location>
        <begin position="721"/>
        <end position="787"/>
    </location>
</feature>
<accession>A0ABY0HIQ3</accession>
<reference evidence="5 6" key="1">
    <citation type="submission" date="2018-06" db="EMBL/GenBank/DDBJ databases">
        <title>Complete Genomes of Monosporascus.</title>
        <authorList>
            <person name="Robinson A.J."/>
            <person name="Natvig D.O."/>
        </authorList>
    </citation>
    <scope>NUCLEOTIDE SEQUENCE [LARGE SCALE GENOMIC DNA]</scope>
    <source>
        <strain evidence="5 6">CBS 609.92</strain>
    </source>
</reference>
<dbReference type="Gene3D" id="3.40.50.12360">
    <property type="match status" value="1"/>
</dbReference>
<dbReference type="Gene3D" id="2.40.50.40">
    <property type="match status" value="1"/>
</dbReference>
<evidence type="ECO:0000313" key="5">
    <source>
        <dbReference type="EMBL" id="RYO94416.1"/>
    </source>
</evidence>
<dbReference type="InterPro" id="IPR038609">
    <property type="entry name" value="HDA1_su2/3_sf"/>
</dbReference>
<gene>
    <name evidence="5" type="ORF">DL762_000512</name>
</gene>
<feature type="compositionally biased region" description="Basic and acidic residues" evidence="3">
    <location>
        <begin position="1"/>
        <end position="11"/>
    </location>
</feature>
<comment type="caution">
    <text evidence="5">The sequence shown here is derived from an EMBL/GenBank/DDBJ whole genome shotgun (WGS) entry which is preliminary data.</text>
</comment>
<feature type="region of interest" description="Disordered" evidence="3">
    <location>
        <begin position="243"/>
        <end position="349"/>
    </location>
</feature>